<keyword evidence="1" id="KW-0614">Plasmid</keyword>
<organism evidence="1">
    <name type="scientific">Escherichia coli</name>
    <dbReference type="NCBI Taxonomy" id="562"/>
    <lineage>
        <taxon>Bacteria</taxon>
        <taxon>Pseudomonadati</taxon>
        <taxon>Pseudomonadota</taxon>
        <taxon>Gammaproteobacteria</taxon>
        <taxon>Enterobacterales</taxon>
        <taxon>Enterobacteriaceae</taxon>
        <taxon>Escherichia</taxon>
    </lineage>
</organism>
<accession>A0A1Z3MP19</accession>
<name>A0A1Z3MP19_ECOLX</name>
<sequence length="48" mass="5603">MMYIMKKYIIVCQCDVPVGWSLESKSDSVTFGILPCCETLWQYSNEYV</sequence>
<protein>
    <submittedName>
        <fullName evidence="1">Uncharacterized protein</fullName>
    </submittedName>
</protein>
<geneLocation type="plasmid" evidence="1">
    <name>pMCR-1-IHIT35346</name>
</geneLocation>
<evidence type="ECO:0000313" key="1">
    <source>
        <dbReference type="EMBL" id="ASD49542.1"/>
    </source>
</evidence>
<reference evidence="1" key="1">
    <citation type="submission" date="2016-09" db="EMBL/GenBank/DDBJ databases">
        <title>First report of Escherichia coli from swine co-producing OXA-181-carbapenemase and plasmid-mediated MCR-1.</title>
        <authorList>
            <person name="Pulss S."/>
            <person name="Prenger-Berninghoff E."/>
            <person name="Leidner U."/>
            <person name="Bauerfeind R."/>
            <person name="Semmler T."/>
            <person name="Ewers C."/>
        </authorList>
    </citation>
    <scope>NUCLEOTIDE SEQUENCE</scope>
    <source>
        <strain evidence="1">IHIT31346</strain>
        <plasmid evidence="1">pMCR-1-IHIT35346</plasmid>
    </source>
</reference>
<dbReference type="EMBL" id="KX894453">
    <property type="protein sequence ID" value="ASD49542.1"/>
    <property type="molecule type" value="Genomic_DNA"/>
</dbReference>
<dbReference type="AlphaFoldDB" id="A0A1Z3MP19"/>
<proteinExistence type="predicted"/>